<dbReference type="InterPro" id="IPR036249">
    <property type="entry name" value="Thioredoxin-like_sf"/>
</dbReference>
<keyword evidence="8 9" id="KW-0472">Membrane</keyword>
<keyword evidence="5 10" id="KW-0732">Signal</keyword>
<evidence type="ECO:0000256" key="10">
    <source>
        <dbReference type="SAM" id="SignalP"/>
    </source>
</evidence>
<comment type="function">
    <text evidence="1">Subunit of the oligosaccharyl transferase (OST) complex that catalyzes the initial transfer of a defined glycan (Glc(3)Man(9)GlcNAc(2) in eukaryotes) from the lipid carrier dolichol-pyrophosphate to an asparagine residue within an Asn-X-Ser/Thr consensus motif in nascent polypeptide chains, the first step in protein N-glycosylation. N-glycosylation occurs cotranslationally and the complex associates with the Sec61 complex at the channel-forming translocon complex that mediates protein translocation across the endoplasmic reticulum (ER). All subunits are required for a maximal enzyme activity.</text>
</comment>
<dbReference type="Pfam" id="PF04756">
    <property type="entry name" value="OST3_OST6"/>
    <property type="match status" value="1"/>
</dbReference>
<comment type="subcellular location">
    <subcellularLocation>
        <location evidence="2">Endoplasmic reticulum membrane</location>
        <topology evidence="2">Multi-pass membrane protein</topology>
    </subcellularLocation>
</comment>
<dbReference type="RefSeq" id="XP_018990700.1">
    <property type="nucleotide sequence ID" value="XM_019140725.1"/>
</dbReference>
<dbReference type="OrthoDB" id="67566at2759"/>
<dbReference type="GeneID" id="30157579"/>
<proteinExistence type="inferred from homology"/>
<evidence type="ECO:0000256" key="7">
    <source>
        <dbReference type="ARBA" id="ARBA00022989"/>
    </source>
</evidence>
<dbReference type="PANTHER" id="PTHR12692:SF0">
    <property type="entry name" value="GH11935P"/>
    <property type="match status" value="1"/>
</dbReference>
<accession>A0A1E3HFC8</accession>
<evidence type="ECO:0000313" key="12">
    <source>
        <dbReference type="Proteomes" id="UP000094065"/>
    </source>
</evidence>
<comment type="caution">
    <text evidence="11">The sequence shown here is derived from an EMBL/GenBank/DDBJ whole genome shotgun (WGS) entry which is preliminary data.</text>
</comment>
<dbReference type="STRING" id="1295533.A0A1E3HFC8"/>
<dbReference type="AlphaFoldDB" id="A0A1E3HFC8"/>
<evidence type="ECO:0000313" key="11">
    <source>
        <dbReference type="EMBL" id="ODN75050.1"/>
    </source>
</evidence>
<keyword evidence="6" id="KW-0256">Endoplasmic reticulum</keyword>
<keyword evidence="7 9" id="KW-1133">Transmembrane helix</keyword>
<dbReference type="InterPro" id="IPR021149">
    <property type="entry name" value="OligosaccharylTrfase_OST3/OST6"/>
</dbReference>
<evidence type="ECO:0000256" key="6">
    <source>
        <dbReference type="ARBA" id="ARBA00022824"/>
    </source>
</evidence>
<evidence type="ECO:0000256" key="2">
    <source>
        <dbReference type="ARBA" id="ARBA00004477"/>
    </source>
</evidence>
<evidence type="ECO:0000256" key="8">
    <source>
        <dbReference type="ARBA" id="ARBA00023136"/>
    </source>
</evidence>
<evidence type="ECO:0008006" key="13">
    <source>
        <dbReference type="Google" id="ProtNLM"/>
    </source>
</evidence>
<feature type="transmembrane region" description="Helical" evidence="9">
    <location>
        <begin position="262"/>
        <end position="282"/>
    </location>
</feature>
<keyword evidence="4 9" id="KW-0812">Transmembrane</keyword>
<keyword evidence="12" id="KW-1185">Reference proteome</keyword>
<protein>
    <recommendedName>
        <fullName evidence="13">Oligosaccharyltransferase complex subunit gamma</fullName>
    </recommendedName>
</protein>
<organism evidence="11 12">
    <name type="scientific">Cryptococcus amylolentus CBS 6039</name>
    <dbReference type="NCBI Taxonomy" id="1295533"/>
    <lineage>
        <taxon>Eukaryota</taxon>
        <taxon>Fungi</taxon>
        <taxon>Dikarya</taxon>
        <taxon>Basidiomycota</taxon>
        <taxon>Agaricomycotina</taxon>
        <taxon>Tremellomycetes</taxon>
        <taxon>Tremellales</taxon>
        <taxon>Cryptococcaceae</taxon>
        <taxon>Cryptococcus</taxon>
    </lineage>
</organism>
<feature type="transmembrane region" description="Helical" evidence="9">
    <location>
        <begin position="178"/>
        <end position="197"/>
    </location>
</feature>
<feature type="transmembrane region" description="Helical" evidence="9">
    <location>
        <begin position="209"/>
        <end position="228"/>
    </location>
</feature>
<sequence length="325" mass="35725">MRLLSLALLGTALSAITALAAQDPAQKWSQLAAKSRDGIIKLDSESYQDLLALDREYSVTVLLTALPAQFKCQPCHNFDPSFSQVADSWARLPKSTRDQHFFAKLDFADGQAVYSQLGLTSAPTVMFHPPLAGERRNNKLGVINYDMNRNGLTVQPFYSWAKNLTPQSFDLHVPLNPWPFILVPLALAFTAVSLYILSPILIPLIQSRVVWGTFSIILILTFTSGYMWNKIKGAPYVAVGKGGGISWIAGGYQNQLGLESQVVGGIYGLLAFSIVALTVFVPAQSSPAKQRIGVYLWLGMLVVVFSLLMKLFKMKNGGYPFSLLF</sequence>
<comment type="similarity">
    <text evidence="3">Belongs to the OST3/OST6 family.</text>
</comment>
<evidence type="ECO:0000256" key="5">
    <source>
        <dbReference type="ARBA" id="ARBA00022729"/>
    </source>
</evidence>
<dbReference type="SUPFAM" id="SSF52833">
    <property type="entry name" value="Thioredoxin-like"/>
    <property type="match status" value="1"/>
</dbReference>
<evidence type="ECO:0000256" key="9">
    <source>
        <dbReference type="SAM" id="Phobius"/>
    </source>
</evidence>
<evidence type="ECO:0000256" key="4">
    <source>
        <dbReference type="ARBA" id="ARBA00022692"/>
    </source>
</evidence>
<feature type="signal peptide" evidence="10">
    <location>
        <begin position="1"/>
        <end position="20"/>
    </location>
</feature>
<dbReference type="EMBL" id="AWGJ01000010">
    <property type="protein sequence ID" value="ODN75050.1"/>
    <property type="molecule type" value="Genomic_DNA"/>
</dbReference>
<dbReference type="PANTHER" id="PTHR12692">
    <property type="entry name" value="DOLICHYL-DIPHOSPHOOLIGOSACCHARIDE--PROTEIN GLYCOSYLTRANSFERASE-RELATED"/>
    <property type="match status" value="1"/>
</dbReference>
<evidence type="ECO:0000256" key="1">
    <source>
        <dbReference type="ARBA" id="ARBA00002791"/>
    </source>
</evidence>
<name>A0A1E3HFC8_9TREE</name>
<gene>
    <name evidence="11" type="ORF">L202_06270</name>
</gene>
<dbReference type="Gene3D" id="3.40.30.10">
    <property type="entry name" value="Glutaredoxin"/>
    <property type="match status" value="1"/>
</dbReference>
<dbReference type="GO" id="GO:0008250">
    <property type="term" value="C:oligosaccharyltransferase complex"/>
    <property type="evidence" value="ECO:0007669"/>
    <property type="project" value="TreeGrafter"/>
</dbReference>
<feature type="transmembrane region" description="Helical" evidence="9">
    <location>
        <begin position="294"/>
        <end position="312"/>
    </location>
</feature>
<reference evidence="11 12" key="1">
    <citation type="submission" date="2016-06" db="EMBL/GenBank/DDBJ databases">
        <title>Evolution of pathogenesis and genome organization in the Tremellales.</title>
        <authorList>
            <person name="Cuomo C."/>
            <person name="Litvintseva A."/>
            <person name="Heitman J."/>
            <person name="Chen Y."/>
            <person name="Sun S."/>
            <person name="Springer D."/>
            <person name="Dromer F."/>
            <person name="Young S."/>
            <person name="Zeng Q."/>
            <person name="Chapman S."/>
            <person name="Gujja S."/>
            <person name="Saif S."/>
            <person name="Birren B."/>
        </authorList>
    </citation>
    <scope>NUCLEOTIDE SEQUENCE [LARGE SCALE GENOMIC DNA]</scope>
    <source>
        <strain evidence="11 12">CBS 6039</strain>
    </source>
</reference>
<dbReference type="GO" id="GO:0018279">
    <property type="term" value="P:protein N-linked glycosylation via asparagine"/>
    <property type="evidence" value="ECO:0007669"/>
    <property type="project" value="TreeGrafter"/>
</dbReference>
<feature type="chain" id="PRO_5009129123" description="Oligosaccharyltransferase complex subunit gamma" evidence="10">
    <location>
        <begin position="21"/>
        <end position="325"/>
    </location>
</feature>
<evidence type="ECO:0000256" key="3">
    <source>
        <dbReference type="ARBA" id="ARBA00009561"/>
    </source>
</evidence>
<dbReference type="Proteomes" id="UP000094065">
    <property type="component" value="Unassembled WGS sequence"/>
</dbReference>